<evidence type="ECO:0000256" key="1">
    <source>
        <dbReference type="SAM" id="Phobius"/>
    </source>
</evidence>
<dbReference type="OrthoDB" id="428346at2759"/>
<dbReference type="Pfam" id="PF03269">
    <property type="entry name" value="DUF268"/>
    <property type="match status" value="1"/>
</dbReference>
<name>A0A0K2UYU3_LEPSM</name>
<evidence type="ECO:0008006" key="3">
    <source>
        <dbReference type="Google" id="ProtNLM"/>
    </source>
</evidence>
<sequence>MYTITYFPVEFNTIILNKFNMRIYIAIWLVVLFMTCACAFNYDEAYSKLKTRISLIKSKCGEVCDTDIKSSRKGKYFEEVQKEVDCKSIFEIDEGESVFPIAPKKIPKFMRNYYNYNERIQMSDSYMYSEPSQPYEETWTKENIEESRKLFRDDLMLGSYGAKSVNEIAEMLKNYGNCSEARVLVIGSQSPWIEAILLEHNVKEIVTLEYSDIVTTHPKIKPILPHEFNRQYLSGELKPFDLTVSFSSLEHSGLGRYGDPLNPWGDLITMARTWCATKKGGRALIGVPTGIEDEIIFNAAKIYGPLQYSHLFANWKPIYSNSN</sequence>
<dbReference type="InterPro" id="IPR004951">
    <property type="entry name" value="DUF268_CAE_spp"/>
</dbReference>
<protein>
    <recommendedName>
        <fullName evidence="3">DUF268 domain-containing protein</fullName>
    </recommendedName>
</protein>
<keyword evidence="1" id="KW-0812">Transmembrane</keyword>
<dbReference type="EMBL" id="HACA01026078">
    <property type="protein sequence ID" value="CDW43439.1"/>
    <property type="molecule type" value="Transcribed_RNA"/>
</dbReference>
<keyword evidence="1" id="KW-0472">Membrane</keyword>
<keyword evidence="1" id="KW-1133">Transmembrane helix</keyword>
<proteinExistence type="predicted"/>
<feature type="transmembrane region" description="Helical" evidence="1">
    <location>
        <begin position="23"/>
        <end position="42"/>
    </location>
</feature>
<dbReference type="AlphaFoldDB" id="A0A0K2UYU3"/>
<feature type="non-terminal residue" evidence="2">
    <location>
        <position position="323"/>
    </location>
</feature>
<reference evidence="2" key="1">
    <citation type="submission" date="2014-05" db="EMBL/GenBank/DDBJ databases">
        <authorList>
            <person name="Chronopoulou M."/>
        </authorList>
    </citation>
    <scope>NUCLEOTIDE SEQUENCE</scope>
    <source>
        <tissue evidence="2">Whole organism</tissue>
    </source>
</reference>
<organism evidence="2">
    <name type="scientific">Lepeophtheirus salmonis</name>
    <name type="common">Salmon louse</name>
    <name type="synonym">Caligus salmonis</name>
    <dbReference type="NCBI Taxonomy" id="72036"/>
    <lineage>
        <taxon>Eukaryota</taxon>
        <taxon>Metazoa</taxon>
        <taxon>Ecdysozoa</taxon>
        <taxon>Arthropoda</taxon>
        <taxon>Crustacea</taxon>
        <taxon>Multicrustacea</taxon>
        <taxon>Hexanauplia</taxon>
        <taxon>Copepoda</taxon>
        <taxon>Siphonostomatoida</taxon>
        <taxon>Caligidae</taxon>
        <taxon>Lepeophtheirus</taxon>
    </lineage>
</organism>
<accession>A0A0K2UYU3</accession>
<evidence type="ECO:0000313" key="2">
    <source>
        <dbReference type="EMBL" id="CDW43439.1"/>
    </source>
</evidence>